<dbReference type="GO" id="GO:0110154">
    <property type="term" value="P:RNA decapping"/>
    <property type="evidence" value="ECO:0007669"/>
    <property type="project" value="TreeGrafter"/>
</dbReference>
<organism evidence="10 11">
    <name type="scientific">Ferrimonas balearica (strain DSM 9799 / CCM 4581 / KCTC 23876 / PAT)</name>
    <dbReference type="NCBI Taxonomy" id="550540"/>
    <lineage>
        <taxon>Bacteria</taxon>
        <taxon>Pseudomonadati</taxon>
        <taxon>Pseudomonadota</taxon>
        <taxon>Gammaproteobacteria</taxon>
        <taxon>Alteromonadales</taxon>
        <taxon>Ferrimonadaceae</taxon>
        <taxon>Ferrimonas</taxon>
    </lineage>
</organism>
<dbReference type="RefSeq" id="WP_013346868.1">
    <property type="nucleotide sequence ID" value="NC_014541.1"/>
</dbReference>
<name>E1SLL1_FERBD</name>
<dbReference type="PIRSF" id="PIRSF000903">
    <property type="entry name" value="B5n-ttraPtase_sm"/>
    <property type="match status" value="1"/>
</dbReference>
<dbReference type="HOGENOM" id="CLU_056184_2_0_6"/>
<dbReference type="PANTHER" id="PTHR42850:SF11">
    <property type="entry name" value="BIS(5'-NUCLEOSYL)-TETRAPHOSPHATASE [SYMMETRICAL]"/>
    <property type="match status" value="1"/>
</dbReference>
<dbReference type="Gene3D" id="3.60.21.10">
    <property type="match status" value="1"/>
</dbReference>
<feature type="domain" description="Calcineurin-like phosphoesterase" evidence="9">
    <location>
        <begin position="5"/>
        <end position="133"/>
    </location>
</feature>
<evidence type="ECO:0000313" key="11">
    <source>
        <dbReference type="Proteomes" id="UP000006683"/>
    </source>
</evidence>
<dbReference type="GO" id="GO:0008803">
    <property type="term" value="F:bis(5'-nucleosyl)-tetraphosphatase (symmetrical) activity"/>
    <property type="evidence" value="ECO:0007669"/>
    <property type="project" value="UniProtKB-EC"/>
</dbReference>
<dbReference type="eggNOG" id="COG0639">
    <property type="taxonomic scope" value="Bacteria"/>
</dbReference>
<protein>
    <recommendedName>
        <fullName evidence="3">bis(5'-nucleosyl)-tetraphosphatase (symmetrical)</fullName>
        <ecNumber evidence="3">3.6.1.41</ecNumber>
    </recommendedName>
    <alternativeName>
        <fullName evidence="6">Ap4A hydrolase</fullName>
    </alternativeName>
    <alternativeName>
        <fullName evidence="5">Diadenosine 5',5'''-P1,P4-tetraphosphate pyrophosphohydrolase</fullName>
    </alternativeName>
    <alternativeName>
        <fullName evidence="7">Diadenosine tetraphosphatase</fullName>
    </alternativeName>
</protein>
<dbReference type="Pfam" id="PF00149">
    <property type="entry name" value="Metallophos"/>
    <property type="match status" value="1"/>
</dbReference>
<dbReference type="InterPro" id="IPR004617">
    <property type="entry name" value="ApaH"/>
</dbReference>
<dbReference type="KEGG" id="fbl:Fbal_3364"/>
<dbReference type="InterPro" id="IPR029052">
    <property type="entry name" value="Metallo-depent_PP-like"/>
</dbReference>
<comment type="similarity">
    <text evidence="2">Belongs to the Ap4A hydrolase family.</text>
</comment>
<evidence type="ECO:0000256" key="5">
    <source>
        <dbReference type="ARBA" id="ARBA00031248"/>
    </source>
</evidence>
<comment type="function">
    <text evidence="1">Hydrolyzes diadenosine 5',5'''-P1,P4-tetraphosphate to yield ADP.</text>
</comment>
<keyword evidence="11" id="KW-1185">Reference proteome</keyword>
<dbReference type="GO" id="GO:0016791">
    <property type="term" value="F:phosphatase activity"/>
    <property type="evidence" value="ECO:0007669"/>
    <property type="project" value="TreeGrafter"/>
</dbReference>
<dbReference type="Proteomes" id="UP000006683">
    <property type="component" value="Chromosome"/>
</dbReference>
<evidence type="ECO:0000256" key="6">
    <source>
        <dbReference type="ARBA" id="ARBA00032248"/>
    </source>
</evidence>
<dbReference type="InterPro" id="IPR004843">
    <property type="entry name" value="Calcineurin-like_PHP"/>
</dbReference>
<evidence type="ECO:0000259" key="9">
    <source>
        <dbReference type="Pfam" id="PF00149"/>
    </source>
</evidence>
<comment type="catalytic activity">
    <reaction evidence="8">
        <text>P(1),P(4)-bis(5'-adenosyl) tetraphosphate + H2O = 2 ADP + 2 H(+)</text>
        <dbReference type="Rhea" id="RHEA:24252"/>
        <dbReference type="ChEBI" id="CHEBI:15377"/>
        <dbReference type="ChEBI" id="CHEBI:15378"/>
        <dbReference type="ChEBI" id="CHEBI:58141"/>
        <dbReference type="ChEBI" id="CHEBI:456216"/>
        <dbReference type="EC" id="3.6.1.41"/>
    </reaction>
</comment>
<gene>
    <name evidence="10" type="ordered locus">Fbal_3364</name>
</gene>
<evidence type="ECO:0000256" key="4">
    <source>
        <dbReference type="ARBA" id="ARBA00022801"/>
    </source>
</evidence>
<dbReference type="GO" id="GO:0005737">
    <property type="term" value="C:cytoplasm"/>
    <property type="evidence" value="ECO:0007669"/>
    <property type="project" value="TreeGrafter"/>
</dbReference>
<evidence type="ECO:0000256" key="7">
    <source>
        <dbReference type="ARBA" id="ARBA00033210"/>
    </source>
</evidence>
<dbReference type="PANTHER" id="PTHR42850">
    <property type="entry name" value="METALLOPHOSPHOESTERASE"/>
    <property type="match status" value="1"/>
</dbReference>
<dbReference type="AlphaFoldDB" id="E1SLL1"/>
<dbReference type="GeneID" id="67183579"/>
<accession>E1SLL1</accession>
<dbReference type="SUPFAM" id="SSF56300">
    <property type="entry name" value="Metallo-dependent phosphatases"/>
    <property type="match status" value="1"/>
</dbReference>
<dbReference type="EC" id="3.6.1.41" evidence="3"/>
<proteinExistence type="inferred from homology"/>
<dbReference type="EMBL" id="CP002209">
    <property type="protein sequence ID" value="ADN77562.1"/>
    <property type="molecule type" value="Genomic_DNA"/>
</dbReference>
<evidence type="ECO:0000256" key="8">
    <source>
        <dbReference type="ARBA" id="ARBA00049417"/>
    </source>
</evidence>
<evidence type="ECO:0000256" key="1">
    <source>
        <dbReference type="ARBA" id="ARBA00003413"/>
    </source>
</evidence>
<reference evidence="10 11" key="1">
    <citation type="journal article" date="2010" name="Stand. Genomic Sci.">
        <title>Complete genome sequence of Ferrimonas balearica type strain (PAT).</title>
        <authorList>
            <person name="Nolan M."/>
            <person name="Sikorski J."/>
            <person name="Davenport K."/>
            <person name="Lucas S."/>
            <person name="Glavina Del Rio T."/>
            <person name="Tice H."/>
            <person name="Cheng J."/>
            <person name="Goodwin L."/>
            <person name="Pitluck S."/>
            <person name="Liolios K."/>
            <person name="Ivanova N."/>
            <person name="Mavromatis K."/>
            <person name="Ovchinnikova G."/>
            <person name="Pati A."/>
            <person name="Chen A."/>
            <person name="Palaniappan K."/>
            <person name="Land M."/>
            <person name="Hauser L."/>
            <person name="Chang Y."/>
            <person name="Jeffries C."/>
            <person name="Tapia R."/>
            <person name="Brettin T."/>
            <person name="Detter J."/>
            <person name="Han C."/>
            <person name="Yasawong M."/>
            <person name="Rohde M."/>
            <person name="Tindall B."/>
            <person name="Goker M."/>
            <person name="Woyke T."/>
            <person name="Bristow J."/>
            <person name="Eisen J."/>
            <person name="Markowitz V."/>
            <person name="Hugenholtz P."/>
            <person name="Kyrpides N."/>
            <person name="Klenk H."/>
            <person name="Lapidus A."/>
        </authorList>
    </citation>
    <scope>NUCLEOTIDE SEQUENCE [LARGE SCALE GENOMIC DNA]</scope>
    <source>
        <strain evidence="11">DSM 9799 / CCM 4581 / KCTC 23876 / PAT</strain>
    </source>
</reference>
<sequence length="270" mass="30851">MANYFVGDIQGCYDELRRLLDKVHFDPSQDTLWACGDLIARGPDSLSVLRLMREMGPAGQTVLGNHDLHLLAVAAGIKKYKPRDRVDPLLAAPDLPELVDWLRQQPLLHELPQQKLLLTHAGLPPHWDLDTARARAKAVSKTLKGKRYLDFIGQMYGEKPDDDRDLDDEVQRQTYTVNALTRMRFLHLDGRLDFASKLGPDDERELVPWFRFPGHTLLQTHRLVFGHWAALMGRTQNANAIALDTGCCWGNHMTLWCLEDNQRHYQTALD</sequence>
<dbReference type="NCBIfam" id="TIGR00668">
    <property type="entry name" value="apaH"/>
    <property type="match status" value="1"/>
</dbReference>
<dbReference type="OrthoDB" id="9807890at2"/>
<keyword evidence="4 10" id="KW-0378">Hydrolase</keyword>
<dbReference type="InterPro" id="IPR050126">
    <property type="entry name" value="Ap4A_hydrolase"/>
</dbReference>
<evidence type="ECO:0000313" key="10">
    <source>
        <dbReference type="EMBL" id="ADN77562.1"/>
    </source>
</evidence>
<evidence type="ECO:0000256" key="2">
    <source>
        <dbReference type="ARBA" id="ARBA00005419"/>
    </source>
</evidence>
<evidence type="ECO:0000256" key="3">
    <source>
        <dbReference type="ARBA" id="ARBA00012506"/>
    </source>
</evidence>
<dbReference type="STRING" id="550540.Fbal_3364"/>
<dbReference type="NCBIfam" id="NF001204">
    <property type="entry name" value="PRK00166.1"/>
    <property type="match status" value="1"/>
</dbReference>
<dbReference type="CDD" id="cd07422">
    <property type="entry name" value="MPP_ApaH"/>
    <property type="match status" value="1"/>
</dbReference>